<dbReference type="PANTHER" id="PTHR46387:SF2">
    <property type="entry name" value="RIBONUCLEASE HI"/>
    <property type="match status" value="1"/>
</dbReference>
<dbReference type="Pfam" id="PF13456">
    <property type="entry name" value="RVT_3"/>
    <property type="match status" value="1"/>
</dbReference>
<reference evidence="2 3" key="1">
    <citation type="submission" date="2012-04" db="EMBL/GenBank/DDBJ databases">
        <title>The Genome Sequence of Saprolegnia declina VS20.</title>
        <authorList>
            <consortium name="The Broad Institute Genome Sequencing Platform"/>
            <person name="Russ C."/>
            <person name="Nusbaum C."/>
            <person name="Tyler B."/>
            <person name="van West P."/>
            <person name="Dieguez-Uribeondo J."/>
            <person name="de Bruijn I."/>
            <person name="Tripathy S."/>
            <person name="Jiang R."/>
            <person name="Young S.K."/>
            <person name="Zeng Q."/>
            <person name="Gargeya S."/>
            <person name="Fitzgerald M."/>
            <person name="Haas B."/>
            <person name="Abouelleil A."/>
            <person name="Alvarado L."/>
            <person name="Arachchi H.M."/>
            <person name="Berlin A."/>
            <person name="Chapman S.B."/>
            <person name="Goldberg J."/>
            <person name="Griggs A."/>
            <person name="Gujja S."/>
            <person name="Hansen M."/>
            <person name="Howarth C."/>
            <person name="Imamovic A."/>
            <person name="Larimer J."/>
            <person name="McCowen C."/>
            <person name="Montmayeur A."/>
            <person name="Murphy C."/>
            <person name="Neiman D."/>
            <person name="Pearson M."/>
            <person name="Priest M."/>
            <person name="Roberts A."/>
            <person name="Saif S."/>
            <person name="Shea T."/>
            <person name="Sisk P."/>
            <person name="Sykes S."/>
            <person name="Wortman J."/>
            <person name="Nusbaum C."/>
            <person name="Birren B."/>
        </authorList>
    </citation>
    <scope>NUCLEOTIDE SEQUENCE [LARGE SCALE GENOMIC DNA]</scope>
    <source>
        <strain evidence="2 3">VS20</strain>
    </source>
</reference>
<dbReference type="OMA" id="QHQATHV"/>
<dbReference type="OrthoDB" id="1938096at2759"/>
<dbReference type="STRING" id="1156394.T0QZM1"/>
<accession>T0QZM1</accession>
<dbReference type="VEuPathDB" id="FungiDB:SDRG_02815"/>
<sequence>MLARRVLKWHGVRHLHIVFSDGASRGNPGVGGCGAVLVDSSGAVVATAKQYLGENITNNAAEYHGLLLALDLAKEHAIESVEVQMDSELVTKQMLGVYRVKHPVLQTLHTQAKAKAKALPHVTYRAIPRAANAVADQLANDAIDSTRPSQTQL</sequence>
<keyword evidence="3" id="KW-1185">Reference proteome</keyword>
<protein>
    <submittedName>
        <fullName evidence="2">Ribonuclease HI</fullName>
    </submittedName>
</protein>
<dbReference type="AlphaFoldDB" id="T0QZM1"/>
<gene>
    <name evidence="2" type="ORF">SDRG_02815</name>
</gene>
<dbReference type="GO" id="GO:0004523">
    <property type="term" value="F:RNA-DNA hybrid ribonuclease activity"/>
    <property type="evidence" value="ECO:0007669"/>
    <property type="project" value="InterPro"/>
</dbReference>
<name>T0QZM1_SAPDV</name>
<dbReference type="PANTHER" id="PTHR46387">
    <property type="entry name" value="POLYNUCLEOTIDYL TRANSFERASE, RIBONUCLEASE H-LIKE SUPERFAMILY PROTEIN"/>
    <property type="match status" value="1"/>
</dbReference>
<dbReference type="InParanoid" id="T0QZM1"/>
<dbReference type="eggNOG" id="ENOG502SB7J">
    <property type="taxonomic scope" value="Eukaryota"/>
</dbReference>
<dbReference type="InterPro" id="IPR002156">
    <property type="entry name" value="RNaseH_domain"/>
</dbReference>
<feature type="domain" description="RNase H type-1" evidence="1">
    <location>
        <begin position="12"/>
        <end position="144"/>
    </location>
</feature>
<dbReference type="SUPFAM" id="SSF53098">
    <property type="entry name" value="Ribonuclease H-like"/>
    <property type="match status" value="1"/>
</dbReference>
<organism evidence="2 3">
    <name type="scientific">Saprolegnia diclina (strain VS20)</name>
    <dbReference type="NCBI Taxonomy" id="1156394"/>
    <lineage>
        <taxon>Eukaryota</taxon>
        <taxon>Sar</taxon>
        <taxon>Stramenopiles</taxon>
        <taxon>Oomycota</taxon>
        <taxon>Saprolegniomycetes</taxon>
        <taxon>Saprolegniales</taxon>
        <taxon>Saprolegniaceae</taxon>
        <taxon>Saprolegnia</taxon>
    </lineage>
</organism>
<dbReference type="InterPro" id="IPR036397">
    <property type="entry name" value="RNaseH_sf"/>
</dbReference>
<dbReference type="InterPro" id="IPR012337">
    <property type="entry name" value="RNaseH-like_sf"/>
</dbReference>
<dbReference type="EMBL" id="JH767137">
    <property type="protein sequence ID" value="EQC40166.1"/>
    <property type="molecule type" value="Genomic_DNA"/>
</dbReference>
<evidence type="ECO:0000259" key="1">
    <source>
        <dbReference type="PROSITE" id="PS50879"/>
    </source>
</evidence>
<dbReference type="GO" id="GO:0003676">
    <property type="term" value="F:nucleic acid binding"/>
    <property type="evidence" value="ECO:0007669"/>
    <property type="project" value="InterPro"/>
</dbReference>
<evidence type="ECO:0000313" key="2">
    <source>
        <dbReference type="EMBL" id="EQC40166.1"/>
    </source>
</evidence>
<evidence type="ECO:0000313" key="3">
    <source>
        <dbReference type="Proteomes" id="UP000030762"/>
    </source>
</evidence>
<proteinExistence type="predicted"/>
<dbReference type="RefSeq" id="XP_008606640.1">
    <property type="nucleotide sequence ID" value="XM_008608418.1"/>
</dbReference>
<dbReference type="PROSITE" id="PS50879">
    <property type="entry name" value="RNASE_H_1"/>
    <property type="match status" value="1"/>
</dbReference>
<dbReference type="Gene3D" id="3.30.420.10">
    <property type="entry name" value="Ribonuclease H-like superfamily/Ribonuclease H"/>
    <property type="match status" value="1"/>
</dbReference>
<dbReference type="GeneID" id="19943542"/>
<dbReference type="CDD" id="cd09279">
    <property type="entry name" value="RNase_HI_like"/>
    <property type="match status" value="1"/>
</dbReference>
<dbReference type="Proteomes" id="UP000030762">
    <property type="component" value="Unassembled WGS sequence"/>
</dbReference>